<dbReference type="Proteomes" id="UP000695562">
    <property type="component" value="Unassembled WGS sequence"/>
</dbReference>
<feature type="compositionally biased region" description="Basic and acidic residues" evidence="1">
    <location>
        <begin position="78"/>
        <end position="88"/>
    </location>
</feature>
<evidence type="ECO:0000313" key="3">
    <source>
        <dbReference type="Proteomes" id="UP000695562"/>
    </source>
</evidence>
<evidence type="ECO:0000313" key="2">
    <source>
        <dbReference type="EMBL" id="KAF2071182.1"/>
    </source>
</evidence>
<dbReference type="EMBL" id="AJWJ01000404">
    <property type="protein sequence ID" value="KAF2071182.1"/>
    <property type="molecule type" value="Genomic_DNA"/>
</dbReference>
<gene>
    <name evidence="2" type="ORF">CYY_007499</name>
</gene>
<feature type="compositionally biased region" description="Low complexity" evidence="1">
    <location>
        <begin position="20"/>
        <end position="38"/>
    </location>
</feature>
<sequence>MGKHKKEKERELEQEAMHSGSMQQQQPYGGSMQQQQPYGCGGMQEQPQFGGNGGQQLPHPHDKHPTLHKIESFIPGTDQHKIAKDIKH</sequence>
<name>A0A8J4PQD0_9MYCE</name>
<organism evidence="2 3">
    <name type="scientific">Polysphondylium violaceum</name>
    <dbReference type="NCBI Taxonomy" id="133409"/>
    <lineage>
        <taxon>Eukaryota</taxon>
        <taxon>Amoebozoa</taxon>
        <taxon>Evosea</taxon>
        <taxon>Eumycetozoa</taxon>
        <taxon>Dictyostelia</taxon>
        <taxon>Dictyosteliales</taxon>
        <taxon>Dictyosteliaceae</taxon>
        <taxon>Polysphondylium</taxon>
    </lineage>
</organism>
<accession>A0A8J4PQD0</accession>
<comment type="caution">
    <text evidence="2">The sequence shown here is derived from an EMBL/GenBank/DDBJ whole genome shotgun (WGS) entry which is preliminary data.</text>
</comment>
<proteinExistence type="predicted"/>
<dbReference type="AlphaFoldDB" id="A0A8J4PQD0"/>
<keyword evidence="3" id="KW-1185">Reference proteome</keyword>
<feature type="compositionally biased region" description="Basic and acidic residues" evidence="1">
    <location>
        <begin position="59"/>
        <end position="71"/>
    </location>
</feature>
<protein>
    <submittedName>
        <fullName evidence="2">Uncharacterized protein</fullName>
    </submittedName>
</protein>
<feature type="region of interest" description="Disordered" evidence="1">
    <location>
        <begin position="1"/>
        <end position="88"/>
    </location>
</feature>
<evidence type="ECO:0000256" key="1">
    <source>
        <dbReference type="SAM" id="MobiDB-lite"/>
    </source>
</evidence>
<reference evidence="2" key="1">
    <citation type="submission" date="2020-01" db="EMBL/GenBank/DDBJ databases">
        <title>Development of genomics and gene disruption for Polysphondylium violaceum indicates a role for the polyketide synthase stlB in stalk morphogenesis.</title>
        <authorList>
            <person name="Narita B."/>
            <person name="Kawabe Y."/>
            <person name="Kin K."/>
            <person name="Saito T."/>
            <person name="Gibbs R."/>
            <person name="Kuspa A."/>
            <person name="Muzny D."/>
            <person name="Queller D."/>
            <person name="Richards S."/>
            <person name="Strassman J."/>
            <person name="Sucgang R."/>
            <person name="Worley K."/>
            <person name="Schaap P."/>
        </authorList>
    </citation>
    <scope>NUCLEOTIDE SEQUENCE</scope>
    <source>
        <strain evidence="2">QSvi11</strain>
    </source>
</reference>